<dbReference type="GO" id="GO:0003723">
    <property type="term" value="F:RNA binding"/>
    <property type="evidence" value="ECO:0007669"/>
    <property type="project" value="UniProtKB-UniRule"/>
</dbReference>
<dbReference type="GO" id="GO:0010468">
    <property type="term" value="P:regulation of gene expression"/>
    <property type="evidence" value="ECO:0007669"/>
    <property type="project" value="TreeGrafter"/>
</dbReference>
<evidence type="ECO:0000313" key="6">
    <source>
        <dbReference type="EMBL" id="KAF7626086.1"/>
    </source>
</evidence>
<organism evidence="6 7">
    <name type="scientific">Meloidogyne graminicola</name>
    <dbReference type="NCBI Taxonomy" id="189291"/>
    <lineage>
        <taxon>Eukaryota</taxon>
        <taxon>Metazoa</taxon>
        <taxon>Ecdysozoa</taxon>
        <taxon>Nematoda</taxon>
        <taxon>Chromadorea</taxon>
        <taxon>Rhabditida</taxon>
        <taxon>Tylenchina</taxon>
        <taxon>Tylenchomorpha</taxon>
        <taxon>Tylenchoidea</taxon>
        <taxon>Meloidogynidae</taxon>
        <taxon>Meloidogyninae</taxon>
        <taxon>Meloidogyne</taxon>
    </lineage>
</organism>
<sequence>MPSVDGKTIDSVSEQIAGIALTSTENNNKHQMEERERDESNSCGNEPISNNKTDNNEYETKTAVEQNGISGDDVDEPNDDGTEQKKIFCGGISFDTTGDDLASYFSQFGSIKEAQVKYDRMTGRSRGFAFVEFETVDGCKASLTLREQTIKGKQCEIKPAKTRELGYMNKKIFVGGLPVDFPEIELREHFKQYGRVEDVEWPLDKVSKTRKSFAFVVFESEDAAEKAAAQPKQHFANRECDVKKAVPQSRRTPFGGIGGIGNFSRSSGAMMLRGGLGGYGAIRAAPGVGSAYMTGGDSHHLHQQHNQPQHQMQLYYPQHQAQSSAAAWYQMNATAAWYNAAYNGGAWYGAAAPPNVAASTAAMTAPQFPT</sequence>
<feature type="compositionally biased region" description="Acidic residues" evidence="4">
    <location>
        <begin position="72"/>
        <end position="81"/>
    </location>
</feature>
<evidence type="ECO:0000256" key="2">
    <source>
        <dbReference type="ARBA" id="ARBA00023242"/>
    </source>
</evidence>
<comment type="caution">
    <text evidence="6">The sequence shown here is derived from an EMBL/GenBank/DDBJ whole genome shotgun (WGS) entry which is preliminary data.</text>
</comment>
<name>A0A8S9Z8M8_9BILA</name>
<dbReference type="PANTHER" id="PTHR48033">
    <property type="entry name" value="RNA-BINDING (RRM/RBD/RNP MOTIFS) FAMILY PROTEIN"/>
    <property type="match status" value="1"/>
</dbReference>
<accession>A0A8S9Z8M8</accession>
<dbReference type="SMART" id="SM00360">
    <property type="entry name" value="RRM"/>
    <property type="match status" value="2"/>
</dbReference>
<dbReference type="GO" id="GO:0005654">
    <property type="term" value="C:nucleoplasm"/>
    <property type="evidence" value="ECO:0007669"/>
    <property type="project" value="TreeGrafter"/>
</dbReference>
<keyword evidence="2" id="KW-0539">Nucleus</keyword>
<protein>
    <recommendedName>
        <fullName evidence="5">RRM domain-containing protein</fullName>
    </recommendedName>
</protein>
<evidence type="ECO:0000259" key="5">
    <source>
        <dbReference type="PROSITE" id="PS50102"/>
    </source>
</evidence>
<keyword evidence="3" id="KW-0694">RNA-binding</keyword>
<evidence type="ECO:0000256" key="3">
    <source>
        <dbReference type="PROSITE-ProRule" id="PRU00176"/>
    </source>
</evidence>
<dbReference type="Pfam" id="PF00076">
    <property type="entry name" value="RRM_1"/>
    <property type="match status" value="2"/>
</dbReference>
<evidence type="ECO:0000313" key="7">
    <source>
        <dbReference type="Proteomes" id="UP000605970"/>
    </source>
</evidence>
<dbReference type="Gene3D" id="3.30.70.330">
    <property type="match status" value="2"/>
</dbReference>
<dbReference type="EMBL" id="JABEBT010000179">
    <property type="protein sequence ID" value="KAF7626086.1"/>
    <property type="molecule type" value="Genomic_DNA"/>
</dbReference>
<dbReference type="GO" id="GO:0000785">
    <property type="term" value="C:chromatin"/>
    <property type="evidence" value="ECO:0007669"/>
    <property type="project" value="TreeGrafter"/>
</dbReference>
<evidence type="ECO:0000256" key="1">
    <source>
        <dbReference type="ARBA" id="ARBA00004123"/>
    </source>
</evidence>
<keyword evidence="7" id="KW-1185">Reference proteome</keyword>
<dbReference type="PANTHER" id="PTHR48033:SF10">
    <property type="entry name" value="RNA-BINDING PROTEIN SQUID"/>
    <property type="match status" value="1"/>
</dbReference>
<proteinExistence type="predicted"/>
<dbReference type="InterPro" id="IPR035979">
    <property type="entry name" value="RBD_domain_sf"/>
</dbReference>
<feature type="domain" description="RRM" evidence="5">
    <location>
        <begin position="170"/>
        <end position="247"/>
    </location>
</feature>
<feature type="compositionally biased region" description="Basic and acidic residues" evidence="4">
    <location>
        <begin position="27"/>
        <end position="40"/>
    </location>
</feature>
<dbReference type="AlphaFoldDB" id="A0A8S9Z8M8"/>
<dbReference type="SUPFAM" id="SSF54928">
    <property type="entry name" value="RNA-binding domain, RBD"/>
    <property type="match status" value="2"/>
</dbReference>
<dbReference type="OrthoDB" id="1875751at2759"/>
<reference evidence="6" key="1">
    <citation type="journal article" date="2020" name="Ecol. Evol.">
        <title>Genome structure and content of the rice root-knot nematode (Meloidogyne graminicola).</title>
        <authorList>
            <person name="Phan N.T."/>
            <person name="Danchin E.G.J."/>
            <person name="Klopp C."/>
            <person name="Perfus-Barbeoch L."/>
            <person name="Kozlowski D.K."/>
            <person name="Koutsovoulos G.D."/>
            <person name="Lopez-Roques C."/>
            <person name="Bouchez O."/>
            <person name="Zahm M."/>
            <person name="Besnard G."/>
            <person name="Bellafiore S."/>
        </authorList>
    </citation>
    <scope>NUCLEOTIDE SEQUENCE</scope>
    <source>
        <strain evidence="6">VN-18</strain>
    </source>
</reference>
<comment type="subcellular location">
    <subcellularLocation>
        <location evidence="1">Nucleus</location>
    </subcellularLocation>
</comment>
<dbReference type="Proteomes" id="UP000605970">
    <property type="component" value="Unassembled WGS sequence"/>
</dbReference>
<feature type="compositionally biased region" description="Polar residues" evidence="4">
    <location>
        <begin position="41"/>
        <end position="53"/>
    </location>
</feature>
<dbReference type="InterPro" id="IPR000504">
    <property type="entry name" value="RRM_dom"/>
</dbReference>
<evidence type="ECO:0000256" key="4">
    <source>
        <dbReference type="SAM" id="MobiDB-lite"/>
    </source>
</evidence>
<dbReference type="PROSITE" id="PS50102">
    <property type="entry name" value="RRM"/>
    <property type="match status" value="2"/>
</dbReference>
<feature type="domain" description="RRM" evidence="5">
    <location>
        <begin position="85"/>
        <end position="162"/>
    </location>
</feature>
<feature type="region of interest" description="Disordered" evidence="4">
    <location>
        <begin position="1"/>
        <end position="81"/>
    </location>
</feature>
<dbReference type="InterPro" id="IPR012677">
    <property type="entry name" value="Nucleotide-bd_a/b_plait_sf"/>
</dbReference>
<gene>
    <name evidence="6" type="ORF">Mgra_00009724</name>
</gene>